<dbReference type="Gene3D" id="3.30.70.270">
    <property type="match status" value="1"/>
</dbReference>
<evidence type="ECO:0000259" key="4">
    <source>
        <dbReference type="PROSITE" id="PS51371"/>
    </source>
</evidence>
<protein>
    <submittedName>
        <fullName evidence="5">Diguanylate cyclase (GGDEF) domain-containing protein</fullName>
    </submittedName>
</protein>
<dbReference type="InterPro" id="IPR043128">
    <property type="entry name" value="Rev_trsase/Diguanyl_cyclase"/>
</dbReference>
<dbReference type="Pfam" id="PF00990">
    <property type="entry name" value="GGDEF"/>
    <property type="match status" value="1"/>
</dbReference>
<gene>
    <name evidence="5" type="ORF">SAMN02745751_03230</name>
</gene>
<reference evidence="5 6" key="1">
    <citation type="submission" date="2016-11" db="EMBL/GenBank/DDBJ databases">
        <authorList>
            <person name="Jaros S."/>
            <person name="Januszkiewicz K."/>
            <person name="Wedrychowicz H."/>
        </authorList>
    </citation>
    <scope>NUCLEOTIDE SEQUENCE [LARGE SCALE GENOMIC DNA]</scope>
    <source>
        <strain evidence="5 6">DSM 17477</strain>
    </source>
</reference>
<dbReference type="Proteomes" id="UP000184052">
    <property type="component" value="Unassembled WGS sequence"/>
</dbReference>
<dbReference type="InterPro" id="IPR001633">
    <property type="entry name" value="EAL_dom"/>
</dbReference>
<dbReference type="CDD" id="cd01948">
    <property type="entry name" value="EAL"/>
    <property type="match status" value="1"/>
</dbReference>
<organism evidence="5 6">
    <name type="scientific">Dethiosulfatibacter aminovorans DSM 17477</name>
    <dbReference type="NCBI Taxonomy" id="1121476"/>
    <lineage>
        <taxon>Bacteria</taxon>
        <taxon>Bacillati</taxon>
        <taxon>Bacillota</taxon>
        <taxon>Tissierellia</taxon>
        <taxon>Dethiosulfatibacter</taxon>
    </lineage>
</organism>
<dbReference type="CDD" id="cd01949">
    <property type="entry name" value="GGDEF"/>
    <property type="match status" value="1"/>
</dbReference>
<evidence type="ECO:0000259" key="3">
    <source>
        <dbReference type="PROSITE" id="PS50887"/>
    </source>
</evidence>
<feature type="domain" description="GGDEF" evidence="3">
    <location>
        <begin position="439"/>
        <end position="585"/>
    </location>
</feature>
<dbReference type="EMBL" id="FQZL01000033">
    <property type="protein sequence ID" value="SHJ72784.1"/>
    <property type="molecule type" value="Genomic_DNA"/>
</dbReference>
<dbReference type="InterPro" id="IPR029787">
    <property type="entry name" value="Nucleotide_cyclase"/>
</dbReference>
<evidence type="ECO:0000256" key="1">
    <source>
        <dbReference type="PROSITE-ProRule" id="PRU00703"/>
    </source>
</evidence>
<feature type="domain" description="EAL" evidence="2">
    <location>
        <begin position="8"/>
        <end position="259"/>
    </location>
</feature>
<dbReference type="Gene3D" id="3.20.20.450">
    <property type="entry name" value="EAL domain"/>
    <property type="match status" value="1"/>
</dbReference>
<dbReference type="Gene3D" id="3.10.580.10">
    <property type="entry name" value="CBS-domain"/>
    <property type="match status" value="1"/>
</dbReference>
<dbReference type="InterPro" id="IPR035919">
    <property type="entry name" value="EAL_sf"/>
</dbReference>
<dbReference type="PANTHER" id="PTHR33121:SF76">
    <property type="entry name" value="SIGNALING PROTEIN"/>
    <property type="match status" value="1"/>
</dbReference>
<dbReference type="AlphaFoldDB" id="A0A1M6LNL2"/>
<sequence>MLCYTMGKEQFKRGLFMDIMDNGDINTVFQPIISLRDGSVFGYEALSRGPEKTCMENPGSLFEYAEKNEYLWELELLCRSKAIEAAKSIGKEHKLFLNVNPNIINDSKFKKGFTRKYLHSHSMNPERIIFEITEREAVLDSADFMTTVRNYKDQDFQIAIDDAGAGFSGLKMISDVKPHYIKLDMDLIRNIDKDVTKQSLVKSMSEYATLSNTKLIAEGIETREELEKLISIGIHYGQGYFIQKPLPEIRDIRHEVTNLIRLINSRKNHLITKSITRINICHLTEYPKTLSPNIKVKDVYQMLEDDDSIPGFCVTENGRPVGVLTKNHFYRSVSGHHGYSLFSNKPISTIMQKDFISVEYNTSIATVSKKAMQRDKDSIYDFITVVRDGYYSGIVTVKDLLLQSIEIEVSNAKHLNPLSELPGNVLIEKQLEKCISMRTDDYILYYDIDNFKAYNDVYGFENGDRVIKHLSTLLKDSLAKEAFIGHIGGDDFISIQRPENIEKICNTIVDRFNSSIKEFYNQDDLDKGFIITKNRHGIEESFPLLTITVTGLSSNCFKSIYELAEKAGKLKKECKQNPGINYILQ</sequence>
<dbReference type="SMART" id="SM00052">
    <property type="entry name" value="EAL"/>
    <property type="match status" value="1"/>
</dbReference>
<dbReference type="STRING" id="1121476.SAMN02745751_03230"/>
<dbReference type="PROSITE" id="PS50883">
    <property type="entry name" value="EAL"/>
    <property type="match status" value="1"/>
</dbReference>
<evidence type="ECO:0000313" key="6">
    <source>
        <dbReference type="Proteomes" id="UP000184052"/>
    </source>
</evidence>
<keyword evidence="1" id="KW-0129">CBS domain</keyword>
<dbReference type="InterPro" id="IPR000160">
    <property type="entry name" value="GGDEF_dom"/>
</dbReference>
<dbReference type="SUPFAM" id="SSF55073">
    <property type="entry name" value="Nucleotide cyclase"/>
    <property type="match status" value="1"/>
</dbReference>
<dbReference type="PROSITE" id="PS50887">
    <property type="entry name" value="GGDEF"/>
    <property type="match status" value="1"/>
</dbReference>
<dbReference type="SMART" id="SM00267">
    <property type="entry name" value="GGDEF"/>
    <property type="match status" value="1"/>
</dbReference>
<dbReference type="InterPro" id="IPR000644">
    <property type="entry name" value="CBS_dom"/>
</dbReference>
<keyword evidence="6" id="KW-1185">Reference proteome</keyword>
<dbReference type="InterPro" id="IPR046342">
    <property type="entry name" value="CBS_dom_sf"/>
</dbReference>
<dbReference type="GO" id="GO:0071111">
    <property type="term" value="F:cyclic-guanylate-specific phosphodiesterase activity"/>
    <property type="evidence" value="ECO:0007669"/>
    <property type="project" value="InterPro"/>
</dbReference>
<accession>A0A1M6LNL2</accession>
<evidence type="ECO:0000259" key="2">
    <source>
        <dbReference type="PROSITE" id="PS50883"/>
    </source>
</evidence>
<dbReference type="OrthoDB" id="9813903at2"/>
<dbReference type="Pfam" id="PF00571">
    <property type="entry name" value="CBS"/>
    <property type="match status" value="2"/>
</dbReference>
<dbReference type="NCBIfam" id="TIGR00254">
    <property type="entry name" value="GGDEF"/>
    <property type="match status" value="1"/>
</dbReference>
<proteinExistence type="predicted"/>
<dbReference type="SUPFAM" id="SSF54631">
    <property type="entry name" value="CBS-domain pair"/>
    <property type="match status" value="1"/>
</dbReference>
<dbReference type="PROSITE" id="PS51371">
    <property type="entry name" value="CBS"/>
    <property type="match status" value="1"/>
</dbReference>
<dbReference type="SUPFAM" id="SSF141868">
    <property type="entry name" value="EAL domain-like"/>
    <property type="match status" value="1"/>
</dbReference>
<dbReference type="InterPro" id="IPR050706">
    <property type="entry name" value="Cyclic-di-GMP_PDE-like"/>
</dbReference>
<feature type="domain" description="CBS" evidence="4">
    <location>
        <begin position="283"/>
        <end position="341"/>
    </location>
</feature>
<dbReference type="RefSeq" id="WP_073050594.1">
    <property type="nucleotide sequence ID" value="NZ_FQZL01000033.1"/>
</dbReference>
<dbReference type="Pfam" id="PF00563">
    <property type="entry name" value="EAL"/>
    <property type="match status" value="1"/>
</dbReference>
<name>A0A1M6LNL2_9FIRM</name>
<dbReference type="PANTHER" id="PTHR33121">
    <property type="entry name" value="CYCLIC DI-GMP PHOSPHODIESTERASE PDEF"/>
    <property type="match status" value="1"/>
</dbReference>
<evidence type="ECO:0000313" key="5">
    <source>
        <dbReference type="EMBL" id="SHJ72784.1"/>
    </source>
</evidence>